<feature type="compositionally biased region" description="Basic and acidic residues" evidence="1">
    <location>
        <begin position="96"/>
        <end position="110"/>
    </location>
</feature>
<gene>
    <name evidence="3" type="ORF">IFM89_016885</name>
</gene>
<feature type="compositionally biased region" description="Low complexity" evidence="1">
    <location>
        <begin position="14"/>
        <end position="33"/>
    </location>
</feature>
<evidence type="ECO:0000313" key="4">
    <source>
        <dbReference type="Proteomes" id="UP000631114"/>
    </source>
</evidence>
<feature type="compositionally biased region" description="Polar residues" evidence="1">
    <location>
        <begin position="85"/>
        <end position="95"/>
    </location>
</feature>
<reference evidence="3 4" key="1">
    <citation type="submission" date="2020-10" db="EMBL/GenBank/DDBJ databases">
        <title>The Coptis chinensis genome and diversification of protoberbering-type alkaloids.</title>
        <authorList>
            <person name="Wang B."/>
            <person name="Shu S."/>
            <person name="Song C."/>
            <person name="Liu Y."/>
        </authorList>
    </citation>
    <scope>NUCLEOTIDE SEQUENCE [LARGE SCALE GENOMIC DNA]</scope>
    <source>
        <strain evidence="3">HL-2020</strain>
        <tissue evidence="3">Leaf</tissue>
    </source>
</reference>
<dbReference type="OrthoDB" id="26679at2759"/>
<dbReference type="PANTHER" id="PTHR23354:SF74">
    <property type="entry name" value="TLD-DOMAIN CONTAINING NUCLEOLAR PROTEIN"/>
    <property type="match status" value="1"/>
</dbReference>
<dbReference type="InterPro" id="IPR006571">
    <property type="entry name" value="TLDc_dom"/>
</dbReference>
<dbReference type="PROSITE" id="PS51886">
    <property type="entry name" value="TLDC"/>
    <property type="match status" value="1"/>
</dbReference>
<evidence type="ECO:0000313" key="3">
    <source>
        <dbReference type="EMBL" id="KAF9609524.1"/>
    </source>
</evidence>
<dbReference type="SMART" id="SM00584">
    <property type="entry name" value="TLDc"/>
    <property type="match status" value="1"/>
</dbReference>
<dbReference type="Proteomes" id="UP000631114">
    <property type="component" value="Unassembled WGS sequence"/>
</dbReference>
<feature type="region of interest" description="Disordered" evidence="1">
    <location>
        <begin position="82"/>
        <end position="114"/>
    </location>
</feature>
<feature type="domain" description="TLDc" evidence="2">
    <location>
        <begin position="152"/>
        <end position="315"/>
    </location>
</feature>
<keyword evidence="4" id="KW-1185">Reference proteome</keyword>
<protein>
    <recommendedName>
        <fullName evidence="2">TLDc domain-containing protein</fullName>
    </recommendedName>
</protein>
<accession>A0A835I2S3</accession>
<dbReference type="PANTHER" id="PTHR23354">
    <property type="entry name" value="NUCLEOLAR PROTEIN 7/ESTROGEN RECEPTOR COACTIVATOR-RELATED"/>
    <property type="match status" value="1"/>
</dbReference>
<proteinExistence type="predicted"/>
<name>A0A835I2S3_9MAGN</name>
<evidence type="ECO:0000259" key="2">
    <source>
        <dbReference type="PROSITE" id="PS51886"/>
    </source>
</evidence>
<comment type="caution">
    <text evidence="3">The sequence shown here is derived from an EMBL/GenBank/DDBJ whole genome shotgun (WGS) entry which is preliminary data.</text>
</comment>
<evidence type="ECO:0000256" key="1">
    <source>
        <dbReference type="SAM" id="MobiDB-lite"/>
    </source>
</evidence>
<sequence length="322" mass="35766">MYGWKERVADKLSRILSDSPPPSSSSAAAVELSSDPDHSARPLSKEEPHGTGKSLTSYIYSFVPNVSLDGYKSNKRRHDLRPFRSLSNKWRSKTSSPKDKPLECDPEHIPPCDSAEIMGKSEEERNMRASVKKTSTPHLPVDYVSNLMDKSSFISSDLYDFLQSSLPNIVTGCQWVLLYSTLRDGISLRTLLRKSVDLPGPCLLIVGDMQGAIFGGLLEGPLKPTAKRKYQGTHQTFVFTTIYGQPRLFRATGANRYYYLCLNDFLAFGGGGNFALCLDEDLLQGTSGPCDTFGNLCLAHSPEFELKNVELWGFTHSSKYVT</sequence>
<dbReference type="AlphaFoldDB" id="A0A835I2S3"/>
<feature type="compositionally biased region" description="Basic and acidic residues" evidence="1">
    <location>
        <begin position="35"/>
        <end position="50"/>
    </location>
</feature>
<feature type="region of interest" description="Disordered" evidence="1">
    <location>
        <begin position="13"/>
        <end position="54"/>
    </location>
</feature>
<dbReference type="EMBL" id="JADFTS010000004">
    <property type="protein sequence ID" value="KAF9609524.1"/>
    <property type="molecule type" value="Genomic_DNA"/>
</dbReference>
<dbReference type="Pfam" id="PF07534">
    <property type="entry name" value="TLD"/>
    <property type="match status" value="1"/>
</dbReference>
<organism evidence="3 4">
    <name type="scientific">Coptis chinensis</name>
    <dbReference type="NCBI Taxonomy" id="261450"/>
    <lineage>
        <taxon>Eukaryota</taxon>
        <taxon>Viridiplantae</taxon>
        <taxon>Streptophyta</taxon>
        <taxon>Embryophyta</taxon>
        <taxon>Tracheophyta</taxon>
        <taxon>Spermatophyta</taxon>
        <taxon>Magnoliopsida</taxon>
        <taxon>Ranunculales</taxon>
        <taxon>Ranunculaceae</taxon>
        <taxon>Coptidoideae</taxon>
        <taxon>Coptis</taxon>
    </lineage>
</organism>